<comment type="caution">
    <text evidence="1">The sequence shown here is derived from an EMBL/GenBank/DDBJ whole genome shotgun (WGS) entry which is preliminary data.</text>
</comment>
<organism evidence="1 2">
    <name type="scientific">Rhipicephalus sanguineus</name>
    <name type="common">Brown dog tick</name>
    <name type="synonym">Ixodes sanguineus</name>
    <dbReference type="NCBI Taxonomy" id="34632"/>
    <lineage>
        <taxon>Eukaryota</taxon>
        <taxon>Metazoa</taxon>
        <taxon>Ecdysozoa</taxon>
        <taxon>Arthropoda</taxon>
        <taxon>Chelicerata</taxon>
        <taxon>Arachnida</taxon>
        <taxon>Acari</taxon>
        <taxon>Parasitiformes</taxon>
        <taxon>Ixodida</taxon>
        <taxon>Ixodoidea</taxon>
        <taxon>Ixodidae</taxon>
        <taxon>Rhipicephalinae</taxon>
        <taxon>Rhipicephalus</taxon>
        <taxon>Rhipicephalus</taxon>
    </lineage>
</organism>
<proteinExistence type="predicted"/>
<protein>
    <recommendedName>
        <fullName evidence="3">Salivary secreted protein</fullName>
    </recommendedName>
</protein>
<evidence type="ECO:0008006" key="3">
    <source>
        <dbReference type="Google" id="ProtNLM"/>
    </source>
</evidence>
<dbReference type="Proteomes" id="UP000821837">
    <property type="component" value="Chromosome 3"/>
</dbReference>
<accession>A0A9D4Q1L4</accession>
<reference evidence="1" key="1">
    <citation type="journal article" date="2020" name="Cell">
        <title>Large-Scale Comparative Analyses of Tick Genomes Elucidate Their Genetic Diversity and Vector Capacities.</title>
        <authorList>
            <consortium name="Tick Genome and Microbiome Consortium (TIGMIC)"/>
            <person name="Jia N."/>
            <person name="Wang J."/>
            <person name="Shi W."/>
            <person name="Du L."/>
            <person name="Sun Y."/>
            <person name="Zhan W."/>
            <person name="Jiang J.F."/>
            <person name="Wang Q."/>
            <person name="Zhang B."/>
            <person name="Ji P."/>
            <person name="Bell-Sakyi L."/>
            <person name="Cui X.M."/>
            <person name="Yuan T.T."/>
            <person name="Jiang B.G."/>
            <person name="Yang W.F."/>
            <person name="Lam T.T."/>
            <person name="Chang Q.C."/>
            <person name="Ding S.J."/>
            <person name="Wang X.J."/>
            <person name="Zhu J.G."/>
            <person name="Ruan X.D."/>
            <person name="Zhao L."/>
            <person name="Wei J.T."/>
            <person name="Ye R.Z."/>
            <person name="Que T.C."/>
            <person name="Du C.H."/>
            <person name="Zhou Y.H."/>
            <person name="Cheng J.X."/>
            <person name="Dai P.F."/>
            <person name="Guo W.B."/>
            <person name="Han X.H."/>
            <person name="Huang E.J."/>
            <person name="Li L.F."/>
            <person name="Wei W."/>
            <person name="Gao Y.C."/>
            <person name="Liu J.Z."/>
            <person name="Shao H.Z."/>
            <person name="Wang X."/>
            <person name="Wang C.C."/>
            <person name="Yang T.C."/>
            <person name="Huo Q.B."/>
            <person name="Li W."/>
            <person name="Chen H.Y."/>
            <person name="Chen S.E."/>
            <person name="Zhou L.G."/>
            <person name="Ni X.B."/>
            <person name="Tian J.H."/>
            <person name="Sheng Y."/>
            <person name="Liu T."/>
            <person name="Pan Y.S."/>
            <person name="Xia L.Y."/>
            <person name="Li J."/>
            <person name="Zhao F."/>
            <person name="Cao W.C."/>
        </authorList>
    </citation>
    <scope>NUCLEOTIDE SEQUENCE</scope>
    <source>
        <strain evidence="1">Rsan-2018</strain>
    </source>
</reference>
<dbReference type="EMBL" id="JABSTV010001249">
    <property type="protein sequence ID" value="KAH7962748.1"/>
    <property type="molecule type" value="Genomic_DNA"/>
</dbReference>
<dbReference type="VEuPathDB" id="VectorBase:RSAN_048299"/>
<name>A0A9D4Q1L4_RHISA</name>
<keyword evidence="2" id="KW-1185">Reference proteome</keyword>
<evidence type="ECO:0000313" key="2">
    <source>
        <dbReference type="Proteomes" id="UP000821837"/>
    </source>
</evidence>
<dbReference type="AlphaFoldDB" id="A0A9D4Q1L4"/>
<reference evidence="1" key="2">
    <citation type="submission" date="2021-09" db="EMBL/GenBank/DDBJ databases">
        <authorList>
            <person name="Jia N."/>
            <person name="Wang J."/>
            <person name="Shi W."/>
            <person name="Du L."/>
            <person name="Sun Y."/>
            <person name="Zhan W."/>
            <person name="Jiang J."/>
            <person name="Wang Q."/>
            <person name="Zhang B."/>
            <person name="Ji P."/>
            <person name="Sakyi L.B."/>
            <person name="Cui X."/>
            <person name="Yuan T."/>
            <person name="Jiang B."/>
            <person name="Yang W."/>
            <person name="Lam T.T.-Y."/>
            <person name="Chang Q."/>
            <person name="Ding S."/>
            <person name="Wang X."/>
            <person name="Zhu J."/>
            <person name="Ruan X."/>
            <person name="Zhao L."/>
            <person name="Wei J."/>
            <person name="Que T."/>
            <person name="Du C."/>
            <person name="Cheng J."/>
            <person name="Dai P."/>
            <person name="Han X."/>
            <person name="Huang E."/>
            <person name="Gao Y."/>
            <person name="Liu J."/>
            <person name="Shao H."/>
            <person name="Ye R."/>
            <person name="Li L."/>
            <person name="Wei W."/>
            <person name="Wang X."/>
            <person name="Wang C."/>
            <person name="Huo Q."/>
            <person name="Li W."/>
            <person name="Guo W."/>
            <person name="Chen H."/>
            <person name="Chen S."/>
            <person name="Zhou L."/>
            <person name="Zhou L."/>
            <person name="Ni X."/>
            <person name="Tian J."/>
            <person name="Zhou Y."/>
            <person name="Sheng Y."/>
            <person name="Liu T."/>
            <person name="Pan Y."/>
            <person name="Xia L."/>
            <person name="Li J."/>
            <person name="Zhao F."/>
            <person name="Cao W."/>
        </authorList>
    </citation>
    <scope>NUCLEOTIDE SEQUENCE</scope>
    <source>
        <strain evidence="1">Rsan-2018</strain>
        <tissue evidence="1">Larvae</tissue>
    </source>
</reference>
<sequence length="227" mass="25635">MCQKSTTSQKKEVWIEQERTVSPAGISDANTFVDNVFKDNLPPLVRGSPRLFPYATIGDFIFTVPKNRITNRDLTVNVTSGEIRGLDTALQRKGDCQAPFFHNGRTVVSCNIAIQGLNITFTSMVKGDSLVATWKTIWVKVDVTDSNIQFEAITPIGPGIGILRAFHIDDITLDVTYDSNLSLNEGRREKFKEEIAAKVKKELRRIFFEYKSLLPRAVEMYRNPTPY</sequence>
<gene>
    <name evidence="1" type="ORF">HPB52_017775</name>
</gene>
<evidence type="ECO:0000313" key="1">
    <source>
        <dbReference type="EMBL" id="KAH7962748.1"/>
    </source>
</evidence>